<comment type="function">
    <text evidence="1">May be involved in the biogenesis of curli organelles.</text>
</comment>
<dbReference type="Pfam" id="PF10614">
    <property type="entry name" value="CsgF"/>
    <property type="match status" value="1"/>
</dbReference>
<keyword evidence="6" id="KW-1185">Reference proteome</keyword>
<organism evidence="5 6">
    <name type="scientific">Natronoflexus pectinivorans</name>
    <dbReference type="NCBI Taxonomy" id="682526"/>
    <lineage>
        <taxon>Bacteria</taxon>
        <taxon>Pseudomonadati</taxon>
        <taxon>Bacteroidota</taxon>
        <taxon>Bacteroidia</taxon>
        <taxon>Marinilabiliales</taxon>
        <taxon>Marinilabiliaceae</taxon>
        <taxon>Natronoflexus</taxon>
    </lineage>
</organism>
<dbReference type="OrthoDB" id="1443407at2"/>
<keyword evidence="3 4" id="KW-0732">Signal</keyword>
<evidence type="ECO:0000256" key="3">
    <source>
        <dbReference type="ARBA" id="ARBA00022729"/>
    </source>
</evidence>
<sequence length="144" mass="16093">MSQPSSPSRKLIRAFAIFATILVSTGPSLAQNFVYQPVNPAFGGNYLNYQWLLSSAQVQNTHEAKPAERATRDPLKDFEENLNRQILSQLSRNLMRNYFSEGFNEGHYNVGSYEIEITPGLGGLEIEILDTATGDKTTVTVPYF</sequence>
<comment type="caution">
    <text evidence="5">The sequence shown here is derived from an EMBL/GenBank/DDBJ whole genome shotgun (WGS) entry which is preliminary data.</text>
</comment>
<feature type="chain" id="PRO_5020185098" description="Curli production assembly/transport component CsgF" evidence="4">
    <location>
        <begin position="31"/>
        <end position="144"/>
    </location>
</feature>
<accession>A0A4R2GM78</accession>
<dbReference type="Proteomes" id="UP000295221">
    <property type="component" value="Unassembled WGS sequence"/>
</dbReference>
<gene>
    <name evidence="5" type="ORF">EV194_102237</name>
</gene>
<dbReference type="InterPro" id="IPR018893">
    <property type="entry name" value="T8SS_CsgF"/>
</dbReference>
<proteinExistence type="predicted"/>
<evidence type="ECO:0000313" key="5">
    <source>
        <dbReference type="EMBL" id="TCO09808.1"/>
    </source>
</evidence>
<evidence type="ECO:0000256" key="4">
    <source>
        <dbReference type="SAM" id="SignalP"/>
    </source>
</evidence>
<dbReference type="EMBL" id="SLWK01000002">
    <property type="protein sequence ID" value="TCO09808.1"/>
    <property type="molecule type" value="Genomic_DNA"/>
</dbReference>
<evidence type="ECO:0000313" key="6">
    <source>
        <dbReference type="Proteomes" id="UP000295221"/>
    </source>
</evidence>
<name>A0A4R2GM78_9BACT</name>
<evidence type="ECO:0000256" key="1">
    <source>
        <dbReference type="ARBA" id="ARBA00003989"/>
    </source>
</evidence>
<evidence type="ECO:0000256" key="2">
    <source>
        <dbReference type="ARBA" id="ARBA00014031"/>
    </source>
</evidence>
<protein>
    <recommendedName>
        <fullName evidence="2">Curli production assembly/transport component CsgF</fullName>
    </recommendedName>
</protein>
<feature type="signal peptide" evidence="4">
    <location>
        <begin position="1"/>
        <end position="30"/>
    </location>
</feature>
<reference evidence="5 6" key="1">
    <citation type="submission" date="2019-03" db="EMBL/GenBank/DDBJ databases">
        <title>Genomic Encyclopedia of Type Strains, Phase IV (KMG-IV): sequencing the most valuable type-strain genomes for metagenomic binning, comparative biology and taxonomic classification.</title>
        <authorList>
            <person name="Goeker M."/>
        </authorList>
    </citation>
    <scope>NUCLEOTIDE SEQUENCE [LARGE SCALE GENOMIC DNA]</scope>
    <source>
        <strain evidence="5 6">DSM 24179</strain>
    </source>
</reference>
<dbReference type="RefSeq" id="WP_132432607.1">
    <property type="nucleotide sequence ID" value="NZ_SLWK01000002.1"/>
</dbReference>
<dbReference type="AlphaFoldDB" id="A0A4R2GM78"/>